<reference evidence="5" key="1">
    <citation type="submission" date="2017-05" db="EMBL/GenBank/DDBJ databases">
        <authorList>
            <person name="Sung H."/>
        </authorList>
    </citation>
    <scope>NUCLEOTIDE SEQUENCE [LARGE SCALE GENOMIC DNA]</scope>
    <source>
        <strain evidence="5">AR23208</strain>
    </source>
</reference>
<keyword evidence="2" id="KW-0732">Signal</keyword>
<dbReference type="AlphaFoldDB" id="A0A1Y0IL78"/>
<dbReference type="SMART" id="SM00909">
    <property type="entry name" value="Germane"/>
    <property type="match status" value="1"/>
</dbReference>
<accession>A0A1Y0IL78</accession>
<sequence length="195" mass="21218">MKKFTLLLAASLLLLPACAPSNQADQPKTDPPQAEQPVTPPPAVKNPPAQTPEPKTETVVLYYPDAQLMKLYKENRTFTTTATADLPKQALQQWIAGPKHDKLAPLLPASVQVQSVKDLGGGRCEVSFSNDLINVNFGSTLESMFAKGLPLVLAQYGYQEVTVLVEGKPVETIAGHVTFDQPLRADDAAQYEFMQ</sequence>
<proteinExistence type="predicted"/>
<feature type="chain" id="PRO_5012327160" description="GerMN domain-containing protein" evidence="2">
    <location>
        <begin position="25"/>
        <end position="195"/>
    </location>
</feature>
<evidence type="ECO:0000313" key="4">
    <source>
        <dbReference type="EMBL" id="ARU60183.1"/>
    </source>
</evidence>
<evidence type="ECO:0000313" key="5">
    <source>
        <dbReference type="Proteomes" id="UP000195437"/>
    </source>
</evidence>
<feature type="region of interest" description="Disordered" evidence="1">
    <location>
        <begin position="20"/>
        <end position="56"/>
    </location>
</feature>
<dbReference type="Pfam" id="PF10646">
    <property type="entry name" value="Germane"/>
    <property type="match status" value="1"/>
</dbReference>
<gene>
    <name evidence="4" type="ORF">CBW65_03265</name>
</gene>
<dbReference type="KEGG" id="tum:CBW65_03265"/>
<dbReference type="EMBL" id="CP021434">
    <property type="protein sequence ID" value="ARU60183.1"/>
    <property type="molecule type" value="Genomic_DNA"/>
</dbReference>
<evidence type="ECO:0000256" key="1">
    <source>
        <dbReference type="SAM" id="MobiDB-lite"/>
    </source>
</evidence>
<protein>
    <recommendedName>
        <fullName evidence="3">GerMN domain-containing protein</fullName>
    </recommendedName>
</protein>
<feature type="signal peptide" evidence="2">
    <location>
        <begin position="1"/>
        <end position="24"/>
    </location>
</feature>
<dbReference type="InterPro" id="IPR019606">
    <property type="entry name" value="GerMN"/>
</dbReference>
<feature type="compositionally biased region" description="Pro residues" evidence="1">
    <location>
        <begin position="38"/>
        <end position="51"/>
    </location>
</feature>
<organism evidence="4 5">
    <name type="scientific">Tumebacillus avium</name>
    <dbReference type="NCBI Taxonomy" id="1903704"/>
    <lineage>
        <taxon>Bacteria</taxon>
        <taxon>Bacillati</taxon>
        <taxon>Bacillota</taxon>
        <taxon>Bacilli</taxon>
        <taxon>Bacillales</taxon>
        <taxon>Alicyclobacillaceae</taxon>
        <taxon>Tumebacillus</taxon>
    </lineage>
</organism>
<feature type="domain" description="GerMN" evidence="3">
    <location>
        <begin position="87"/>
        <end position="174"/>
    </location>
</feature>
<name>A0A1Y0IL78_9BACL</name>
<dbReference type="OrthoDB" id="1954033at2"/>
<evidence type="ECO:0000259" key="3">
    <source>
        <dbReference type="SMART" id="SM00909"/>
    </source>
</evidence>
<dbReference type="RefSeq" id="WP_087455571.1">
    <property type="nucleotide sequence ID" value="NZ_CP021434.1"/>
</dbReference>
<dbReference type="Proteomes" id="UP000195437">
    <property type="component" value="Chromosome"/>
</dbReference>
<keyword evidence="5" id="KW-1185">Reference proteome</keyword>
<evidence type="ECO:0000256" key="2">
    <source>
        <dbReference type="SAM" id="SignalP"/>
    </source>
</evidence>